<dbReference type="RefSeq" id="WP_200283382.1">
    <property type="nucleotide sequence ID" value="NZ_JAENII010000023.1"/>
</dbReference>
<feature type="compositionally biased region" description="Basic and acidic residues" evidence="1">
    <location>
        <begin position="391"/>
        <end position="411"/>
    </location>
</feature>
<feature type="region of interest" description="Disordered" evidence="1">
    <location>
        <begin position="389"/>
        <end position="411"/>
    </location>
</feature>
<dbReference type="Gene3D" id="3.20.20.80">
    <property type="entry name" value="Glycosidases"/>
    <property type="match status" value="1"/>
</dbReference>
<keyword evidence="3" id="KW-1185">Reference proteome</keyword>
<dbReference type="Proteomes" id="UP000658278">
    <property type="component" value="Unassembled WGS sequence"/>
</dbReference>
<dbReference type="CDD" id="cd11576">
    <property type="entry name" value="GH99_GH71_like_2"/>
    <property type="match status" value="1"/>
</dbReference>
<evidence type="ECO:0000256" key="1">
    <source>
        <dbReference type="SAM" id="MobiDB-lite"/>
    </source>
</evidence>
<dbReference type="EMBL" id="JAENII010000023">
    <property type="protein sequence ID" value="MBK1828984.1"/>
    <property type="molecule type" value="Genomic_DNA"/>
</dbReference>
<comment type="caution">
    <text evidence="2">The sequence shown here is derived from an EMBL/GenBank/DDBJ whole genome shotgun (WGS) entry which is preliminary data.</text>
</comment>
<protein>
    <submittedName>
        <fullName evidence="2">Xylosidase/arabinosidase</fullName>
    </submittedName>
</protein>
<evidence type="ECO:0000313" key="2">
    <source>
        <dbReference type="EMBL" id="MBK1828984.1"/>
    </source>
</evidence>
<sequence length="411" mass="47077">MSYEGRVMAGYQGWFRTPDDGSGNRWVHWGKRGRFDSEHVSIDLWPDVSDYPKTYETPFTLGNGESARVFSSWDAGTVDTHFRWMKEHGIDGAFMQRFFRVTTTEERRREGRVILGHALTAAERHQRAVAVMYDLSGIAPNGQDCASVIQDWKEIVDELKATSRSREQSYLYHRGKPLVAIWGLGFTGRDYDIRDIGVDKLIDFLRDDPEYGGCSILLGVPTHFRTLRADTRADPYLHELMEKADVVLPWMVGRFRTLEGREREKFRSQVRDDLAWCRTRGLDYAPCVYPGFSWHNLKGEESALDHISRQGGRFFWEMIHGSVESGAEMLYVAMFDEVDEGTAIFKLSHDAPTGNPPARFVDIGDVPSDHYLWLAGQGGRLLRGEIPADPELYRRTDPKTRDREDVPEGNE</sequence>
<evidence type="ECO:0000313" key="3">
    <source>
        <dbReference type="Proteomes" id="UP000658278"/>
    </source>
</evidence>
<name>A0A934RGZ5_9BACT</name>
<reference evidence="2" key="1">
    <citation type="submission" date="2021-01" db="EMBL/GenBank/DDBJ databases">
        <title>Modified the classification status of verrucomicrobia.</title>
        <authorList>
            <person name="Feng X."/>
        </authorList>
    </citation>
    <scope>NUCLEOTIDE SEQUENCE</scope>
    <source>
        <strain evidence="2">KCTC 22201</strain>
    </source>
</reference>
<accession>A0A934RGZ5</accession>
<organism evidence="2 3">
    <name type="scientific">Haloferula rosea</name>
    <dbReference type="NCBI Taxonomy" id="490093"/>
    <lineage>
        <taxon>Bacteria</taxon>
        <taxon>Pseudomonadati</taxon>
        <taxon>Verrucomicrobiota</taxon>
        <taxon>Verrucomicrobiia</taxon>
        <taxon>Verrucomicrobiales</taxon>
        <taxon>Verrucomicrobiaceae</taxon>
        <taxon>Haloferula</taxon>
    </lineage>
</organism>
<gene>
    <name evidence="2" type="ORF">JIN81_18255</name>
</gene>
<proteinExistence type="predicted"/>
<dbReference type="AlphaFoldDB" id="A0A934RGZ5"/>